<organism evidence="2 3">
    <name type="scientific">Tritrichomonas musculus</name>
    <dbReference type="NCBI Taxonomy" id="1915356"/>
    <lineage>
        <taxon>Eukaryota</taxon>
        <taxon>Metamonada</taxon>
        <taxon>Parabasalia</taxon>
        <taxon>Tritrichomonadida</taxon>
        <taxon>Tritrichomonadidae</taxon>
        <taxon>Tritrichomonas</taxon>
    </lineage>
</organism>
<name>A0ABR2K8N3_9EUKA</name>
<dbReference type="PANTHER" id="PTHR44329">
    <property type="entry name" value="SERINE/THREONINE-PROTEIN KINASE TNNI3K-RELATED"/>
    <property type="match status" value="1"/>
</dbReference>
<accession>A0ABR2K8N3</accession>
<reference evidence="2 3" key="1">
    <citation type="submission" date="2024-04" db="EMBL/GenBank/DDBJ databases">
        <title>Tritrichomonas musculus Genome.</title>
        <authorList>
            <person name="Alves-Ferreira E."/>
            <person name="Grigg M."/>
            <person name="Lorenzi H."/>
            <person name="Galac M."/>
        </authorList>
    </citation>
    <scope>NUCLEOTIDE SEQUENCE [LARGE SCALE GENOMIC DNA]</scope>
    <source>
        <strain evidence="2 3">EAF2021</strain>
    </source>
</reference>
<dbReference type="PANTHER" id="PTHR44329:SF214">
    <property type="entry name" value="PROTEIN KINASE DOMAIN-CONTAINING PROTEIN"/>
    <property type="match status" value="1"/>
</dbReference>
<dbReference type="PROSITE" id="PS50011">
    <property type="entry name" value="PROTEIN_KINASE_DOM"/>
    <property type="match status" value="1"/>
</dbReference>
<proteinExistence type="predicted"/>
<evidence type="ECO:0000313" key="3">
    <source>
        <dbReference type="Proteomes" id="UP001470230"/>
    </source>
</evidence>
<evidence type="ECO:0000259" key="1">
    <source>
        <dbReference type="PROSITE" id="PS50011"/>
    </source>
</evidence>
<dbReference type="Pfam" id="PF07714">
    <property type="entry name" value="PK_Tyr_Ser-Thr"/>
    <property type="match status" value="1"/>
</dbReference>
<dbReference type="InterPro" id="IPR051681">
    <property type="entry name" value="Ser/Thr_Kinases-Pseudokinases"/>
</dbReference>
<protein>
    <recommendedName>
        <fullName evidence="1">Protein kinase domain-containing protein</fullName>
    </recommendedName>
</protein>
<dbReference type="InterPro" id="IPR011009">
    <property type="entry name" value="Kinase-like_dom_sf"/>
</dbReference>
<dbReference type="InterPro" id="IPR001245">
    <property type="entry name" value="Ser-Thr/Tyr_kinase_cat_dom"/>
</dbReference>
<comment type="caution">
    <text evidence="2">The sequence shown here is derived from an EMBL/GenBank/DDBJ whole genome shotgun (WGS) entry which is preliminary data.</text>
</comment>
<feature type="domain" description="Protein kinase" evidence="1">
    <location>
        <begin position="1"/>
        <end position="96"/>
    </location>
</feature>
<gene>
    <name evidence="2" type="ORF">M9Y10_038509</name>
</gene>
<sequence>MAMELFEDEGHFSTGVDVYAFAILAYEVASGQEPYEEKGKHITLSNLIWKVLVGQRPKFTDSITEPMWELVTRCWDKDASSRPSFDEIFQELSTNFSLFNEDVDEDEIRIQAALP</sequence>
<dbReference type="Proteomes" id="UP001470230">
    <property type="component" value="Unassembled WGS sequence"/>
</dbReference>
<dbReference type="EMBL" id="JAPFFF010000006">
    <property type="protein sequence ID" value="KAK8887464.1"/>
    <property type="molecule type" value="Genomic_DNA"/>
</dbReference>
<dbReference type="InterPro" id="IPR000719">
    <property type="entry name" value="Prot_kinase_dom"/>
</dbReference>
<keyword evidence="3" id="KW-1185">Reference proteome</keyword>
<dbReference type="Gene3D" id="1.10.510.10">
    <property type="entry name" value="Transferase(Phosphotransferase) domain 1"/>
    <property type="match status" value="1"/>
</dbReference>
<evidence type="ECO:0000313" key="2">
    <source>
        <dbReference type="EMBL" id="KAK8887464.1"/>
    </source>
</evidence>
<dbReference type="SUPFAM" id="SSF56112">
    <property type="entry name" value="Protein kinase-like (PK-like)"/>
    <property type="match status" value="1"/>
</dbReference>